<organism evidence="4 5">
    <name type="scientific">Paenibacillus spongiae</name>
    <dbReference type="NCBI Taxonomy" id="2909671"/>
    <lineage>
        <taxon>Bacteria</taxon>
        <taxon>Bacillati</taxon>
        <taxon>Bacillota</taxon>
        <taxon>Bacilli</taxon>
        <taxon>Bacillales</taxon>
        <taxon>Paenibacillaceae</taxon>
        <taxon>Paenibacillus</taxon>
    </lineage>
</organism>
<feature type="domain" description="N-acetyltransferase" evidence="3">
    <location>
        <begin position="11"/>
        <end position="159"/>
    </location>
</feature>
<evidence type="ECO:0000256" key="1">
    <source>
        <dbReference type="ARBA" id="ARBA00022679"/>
    </source>
</evidence>
<accession>A0ABY5SGL7</accession>
<dbReference type="Pfam" id="PF00583">
    <property type="entry name" value="Acetyltransf_1"/>
    <property type="match status" value="1"/>
</dbReference>
<dbReference type="InterPro" id="IPR016181">
    <property type="entry name" value="Acyl_CoA_acyltransferase"/>
</dbReference>
<evidence type="ECO:0000259" key="3">
    <source>
        <dbReference type="PROSITE" id="PS51186"/>
    </source>
</evidence>
<keyword evidence="2" id="KW-0012">Acyltransferase</keyword>
<dbReference type="InterPro" id="IPR051556">
    <property type="entry name" value="N-term/lysine_N-AcTrnsfr"/>
</dbReference>
<proteinExistence type="predicted"/>
<dbReference type="RefSeq" id="WP_258389194.1">
    <property type="nucleotide sequence ID" value="NZ_CP091430.1"/>
</dbReference>
<dbReference type="CDD" id="cd04301">
    <property type="entry name" value="NAT_SF"/>
    <property type="match status" value="1"/>
</dbReference>
<protein>
    <submittedName>
        <fullName evidence="4">GNAT family N-acetyltransferase</fullName>
    </submittedName>
</protein>
<keyword evidence="1" id="KW-0808">Transferase</keyword>
<dbReference type="EMBL" id="CP091430">
    <property type="protein sequence ID" value="UVI33141.1"/>
    <property type="molecule type" value="Genomic_DNA"/>
</dbReference>
<name>A0ABY5SGL7_9BACL</name>
<sequence>MEYKYPVQKPLAIIRMTSDWIAEASMLLALHIEGDHYSEDLFEKCNQALERLIGFDSAELYLVKNADACIGFVLINWGFSTTTGWPILRIQDLFILQSSRREGAGTLLLEHCIHLVKLQGANRIQLDTNVMNTAARSFYEQAGFECFPEKLIYMKFIHET</sequence>
<gene>
    <name evidence="4" type="ORF">L1F29_15435</name>
</gene>
<evidence type="ECO:0000256" key="2">
    <source>
        <dbReference type="ARBA" id="ARBA00023315"/>
    </source>
</evidence>
<dbReference type="InterPro" id="IPR000182">
    <property type="entry name" value="GNAT_dom"/>
</dbReference>
<reference evidence="4" key="1">
    <citation type="submission" date="2022-01" db="EMBL/GenBank/DDBJ databases">
        <title>Paenibacillus spongiae sp. nov., isolated from marine sponge.</title>
        <authorList>
            <person name="Li Z."/>
            <person name="Zhang M."/>
        </authorList>
    </citation>
    <scope>NUCLEOTIDE SEQUENCE</scope>
    <source>
        <strain evidence="4">PHS-Z3</strain>
    </source>
</reference>
<keyword evidence="5" id="KW-1185">Reference proteome</keyword>
<dbReference type="Gene3D" id="3.40.630.30">
    <property type="match status" value="1"/>
</dbReference>
<evidence type="ECO:0000313" key="5">
    <source>
        <dbReference type="Proteomes" id="UP001057877"/>
    </source>
</evidence>
<evidence type="ECO:0000313" key="4">
    <source>
        <dbReference type="EMBL" id="UVI33141.1"/>
    </source>
</evidence>
<dbReference type="Proteomes" id="UP001057877">
    <property type="component" value="Chromosome"/>
</dbReference>
<dbReference type="PANTHER" id="PTHR42919">
    <property type="entry name" value="N-ALPHA-ACETYLTRANSFERASE"/>
    <property type="match status" value="1"/>
</dbReference>
<dbReference type="PANTHER" id="PTHR42919:SF8">
    <property type="entry name" value="N-ALPHA-ACETYLTRANSFERASE 50"/>
    <property type="match status" value="1"/>
</dbReference>
<dbReference type="SUPFAM" id="SSF55729">
    <property type="entry name" value="Acyl-CoA N-acyltransferases (Nat)"/>
    <property type="match status" value="1"/>
</dbReference>
<dbReference type="PROSITE" id="PS51186">
    <property type="entry name" value="GNAT"/>
    <property type="match status" value="1"/>
</dbReference>